<name>A0ABV8HNL8_9ACTN</name>
<dbReference type="Proteomes" id="UP001595765">
    <property type="component" value="Unassembled WGS sequence"/>
</dbReference>
<accession>A0ABV8HNL8</accession>
<sequence>MTPSLPATPAGSTSSRTGDPASGRASDPAPGPISPPGAATAGVEGETATPSPPDIPPLAFVVPESFHALPIAATREERTELAGRFVQELYANGNDELWTAAAPYYAALGEAMGGQGLDYAAMGLFAIDDRIEGDEGAEGVAHCSFTVTAIESDHPSVEVAANGIREILVRDENNDARWIELPCGPAVSCVTLREYVLGAELTTGGAAVRLRMGQIQVYVPFPTGPYTAVFTLDTAAIDYWGEFSEMTMAILRSVSFAGTEGPEGAGDVDDAADPPTAEEPAGRRHAAGSATR</sequence>
<evidence type="ECO:0000313" key="2">
    <source>
        <dbReference type="EMBL" id="MFC4033623.1"/>
    </source>
</evidence>
<dbReference type="EMBL" id="JBHSBB010000013">
    <property type="protein sequence ID" value="MFC4033623.1"/>
    <property type="molecule type" value="Genomic_DNA"/>
</dbReference>
<evidence type="ECO:0000256" key="1">
    <source>
        <dbReference type="SAM" id="MobiDB-lite"/>
    </source>
</evidence>
<feature type="compositionally biased region" description="Polar residues" evidence="1">
    <location>
        <begin position="1"/>
        <end position="17"/>
    </location>
</feature>
<gene>
    <name evidence="2" type="ORF">ACFO3J_19355</name>
</gene>
<dbReference type="RefSeq" id="WP_386430705.1">
    <property type="nucleotide sequence ID" value="NZ_JBHSBB010000013.1"/>
</dbReference>
<feature type="compositionally biased region" description="Low complexity" evidence="1">
    <location>
        <begin position="36"/>
        <end position="49"/>
    </location>
</feature>
<protein>
    <submittedName>
        <fullName evidence="2">Uncharacterized protein</fullName>
    </submittedName>
</protein>
<feature type="region of interest" description="Disordered" evidence="1">
    <location>
        <begin position="1"/>
        <end position="57"/>
    </location>
</feature>
<comment type="caution">
    <text evidence="2">The sequence shown here is derived from an EMBL/GenBank/DDBJ whole genome shotgun (WGS) entry which is preliminary data.</text>
</comment>
<reference evidence="3" key="1">
    <citation type="journal article" date="2019" name="Int. J. Syst. Evol. Microbiol.">
        <title>The Global Catalogue of Microorganisms (GCM) 10K type strain sequencing project: providing services to taxonomists for standard genome sequencing and annotation.</title>
        <authorList>
            <consortium name="The Broad Institute Genomics Platform"/>
            <consortium name="The Broad Institute Genome Sequencing Center for Infectious Disease"/>
            <person name="Wu L."/>
            <person name="Ma J."/>
        </authorList>
    </citation>
    <scope>NUCLEOTIDE SEQUENCE [LARGE SCALE GENOMIC DNA]</scope>
    <source>
        <strain evidence="3">CGMCC 4.7237</strain>
    </source>
</reference>
<proteinExistence type="predicted"/>
<evidence type="ECO:0000313" key="3">
    <source>
        <dbReference type="Proteomes" id="UP001595765"/>
    </source>
</evidence>
<organism evidence="2 3">
    <name type="scientific">Streptomyces polygonati</name>
    <dbReference type="NCBI Taxonomy" id="1617087"/>
    <lineage>
        <taxon>Bacteria</taxon>
        <taxon>Bacillati</taxon>
        <taxon>Actinomycetota</taxon>
        <taxon>Actinomycetes</taxon>
        <taxon>Kitasatosporales</taxon>
        <taxon>Streptomycetaceae</taxon>
        <taxon>Streptomyces</taxon>
    </lineage>
</organism>
<feature type="region of interest" description="Disordered" evidence="1">
    <location>
        <begin position="260"/>
        <end position="292"/>
    </location>
</feature>
<keyword evidence="3" id="KW-1185">Reference proteome</keyword>